<sequence>MLWLLVLVDWLLPWALTSWGIEARSWSGLVPGVVVAPLLHVGAGHLVSNMVPLVLMGVVAALRDWRGFVVASGVIVVLSGLGVWLIAPSATVTVGASGVVFGYFGYLVGRGVFVRQFGDIALSVVVVVVYGSLVWGVFPQEAHVSWQAHLCGLLAGLLAAFGLARRERALVARARVERSGF</sequence>
<dbReference type="GO" id="GO:0016020">
    <property type="term" value="C:membrane"/>
    <property type="evidence" value="ECO:0007669"/>
    <property type="project" value="UniProtKB-SubCell"/>
</dbReference>
<dbReference type="GO" id="GO:0004252">
    <property type="term" value="F:serine-type endopeptidase activity"/>
    <property type="evidence" value="ECO:0007669"/>
    <property type="project" value="InterPro"/>
</dbReference>
<evidence type="ECO:0000256" key="3">
    <source>
        <dbReference type="ARBA" id="ARBA00022670"/>
    </source>
</evidence>
<evidence type="ECO:0000256" key="4">
    <source>
        <dbReference type="ARBA" id="ARBA00022692"/>
    </source>
</evidence>
<organism evidence="10 11">
    <name type="scientific">Natronoglycomyces albus</name>
    <dbReference type="NCBI Taxonomy" id="2811108"/>
    <lineage>
        <taxon>Bacteria</taxon>
        <taxon>Bacillati</taxon>
        <taxon>Actinomycetota</taxon>
        <taxon>Actinomycetes</taxon>
        <taxon>Glycomycetales</taxon>
        <taxon>Glycomycetaceae</taxon>
        <taxon>Natronoglycomyces</taxon>
    </lineage>
</organism>
<evidence type="ECO:0000256" key="6">
    <source>
        <dbReference type="ARBA" id="ARBA00022989"/>
    </source>
</evidence>
<dbReference type="GO" id="GO:0006508">
    <property type="term" value="P:proteolysis"/>
    <property type="evidence" value="ECO:0007669"/>
    <property type="project" value="UniProtKB-KW"/>
</dbReference>
<keyword evidence="3 10" id="KW-0645">Protease</keyword>
<evidence type="ECO:0000313" key="10">
    <source>
        <dbReference type="EMBL" id="QSB06829.1"/>
    </source>
</evidence>
<dbReference type="Gene3D" id="1.20.1540.10">
    <property type="entry name" value="Rhomboid-like"/>
    <property type="match status" value="1"/>
</dbReference>
<feature type="transmembrane region" description="Helical" evidence="8">
    <location>
        <begin position="41"/>
        <end position="61"/>
    </location>
</feature>
<protein>
    <submittedName>
        <fullName evidence="10">Rhomboid family intramembrane serine protease</fullName>
    </submittedName>
</protein>
<dbReference type="PANTHER" id="PTHR43066:SF1">
    <property type="entry name" value="RHOMBOID PROTEIN 2"/>
    <property type="match status" value="1"/>
</dbReference>
<dbReference type="KEGG" id="nav:JQS30_08060"/>
<dbReference type="AlphaFoldDB" id="A0A895XU55"/>
<evidence type="ECO:0000256" key="7">
    <source>
        <dbReference type="ARBA" id="ARBA00023136"/>
    </source>
</evidence>
<evidence type="ECO:0000313" key="11">
    <source>
        <dbReference type="Proteomes" id="UP000662939"/>
    </source>
</evidence>
<proteinExistence type="inferred from homology"/>
<evidence type="ECO:0000256" key="1">
    <source>
        <dbReference type="ARBA" id="ARBA00004141"/>
    </source>
</evidence>
<dbReference type="EMBL" id="CP070496">
    <property type="protein sequence ID" value="QSB06829.1"/>
    <property type="molecule type" value="Genomic_DNA"/>
</dbReference>
<evidence type="ECO:0000256" key="5">
    <source>
        <dbReference type="ARBA" id="ARBA00022801"/>
    </source>
</evidence>
<evidence type="ECO:0000256" key="8">
    <source>
        <dbReference type="SAM" id="Phobius"/>
    </source>
</evidence>
<feature type="transmembrane region" description="Helical" evidence="8">
    <location>
        <begin position="120"/>
        <end position="138"/>
    </location>
</feature>
<keyword evidence="7 8" id="KW-0472">Membrane</keyword>
<dbReference type="InterPro" id="IPR022764">
    <property type="entry name" value="Peptidase_S54_rhomboid_dom"/>
</dbReference>
<dbReference type="InterPro" id="IPR035952">
    <property type="entry name" value="Rhomboid-like_sf"/>
</dbReference>
<accession>A0A895XU55</accession>
<feature type="transmembrane region" description="Helical" evidence="8">
    <location>
        <begin position="93"/>
        <end position="113"/>
    </location>
</feature>
<dbReference type="SUPFAM" id="SSF144091">
    <property type="entry name" value="Rhomboid-like"/>
    <property type="match status" value="1"/>
</dbReference>
<comment type="subcellular location">
    <subcellularLocation>
        <location evidence="1">Membrane</location>
        <topology evidence="1">Multi-pass membrane protein</topology>
    </subcellularLocation>
</comment>
<gene>
    <name evidence="10" type="ORF">JQS30_08060</name>
</gene>
<dbReference type="PANTHER" id="PTHR43066">
    <property type="entry name" value="RHOMBOID-RELATED PROTEIN"/>
    <property type="match status" value="1"/>
</dbReference>
<keyword evidence="6 8" id="KW-1133">Transmembrane helix</keyword>
<dbReference type="Proteomes" id="UP000662939">
    <property type="component" value="Chromosome"/>
</dbReference>
<keyword evidence="11" id="KW-1185">Reference proteome</keyword>
<feature type="transmembrane region" description="Helical" evidence="8">
    <location>
        <begin position="68"/>
        <end position="87"/>
    </location>
</feature>
<feature type="domain" description="Peptidase S54 rhomboid" evidence="9">
    <location>
        <begin position="33"/>
        <end position="165"/>
    </location>
</feature>
<keyword evidence="5" id="KW-0378">Hydrolase</keyword>
<reference evidence="10" key="1">
    <citation type="submission" date="2021-02" db="EMBL/GenBank/DDBJ databases">
        <title>Natronoglycomyces albus gen. nov., sp. nov, a haloalkaliphilic actinobacterium from a soda solonchak soil.</title>
        <authorList>
            <person name="Sorokin D.Y."/>
            <person name="Khijniak T.V."/>
            <person name="Zakharycheva A.P."/>
            <person name="Boueva O.V."/>
            <person name="Ariskina E.V."/>
            <person name="Hahnke R.L."/>
            <person name="Bunk B."/>
            <person name="Sproer C."/>
            <person name="Schumann P."/>
            <person name="Evtushenko L.I."/>
            <person name="Kublanov I.V."/>
        </authorList>
    </citation>
    <scope>NUCLEOTIDE SEQUENCE</scope>
    <source>
        <strain evidence="10">DSM 106290</strain>
    </source>
</reference>
<name>A0A895XU55_9ACTN</name>
<comment type="similarity">
    <text evidence="2">Belongs to the peptidase S54 family.</text>
</comment>
<keyword evidence="4 8" id="KW-0812">Transmembrane</keyword>
<feature type="transmembrane region" description="Helical" evidence="8">
    <location>
        <begin position="144"/>
        <end position="164"/>
    </location>
</feature>
<evidence type="ECO:0000256" key="2">
    <source>
        <dbReference type="ARBA" id="ARBA00009045"/>
    </source>
</evidence>
<evidence type="ECO:0000259" key="9">
    <source>
        <dbReference type="Pfam" id="PF01694"/>
    </source>
</evidence>
<dbReference type="Pfam" id="PF01694">
    <property type="entry name" value="Rhomboid"/>
    <property type="match status" value="1"/>
</dbReference>